<sequence length="207" mass="23652">MKKLIGNKIIVSLIVLILLGLSFFLALSSTNEMVCDAERIISFIGIFSGLIGIFSVFINFQVLTEVKNIEEQRLKTISKIKEEIFFRDEIVRAKEAINKLSTKTTKQDFLQDSTTIELAVVRSICENPLIKDKTQTRPESKSIFSRVQNMDEEITKYRNNIPNTEQDCWNISPALITNFRKALDELKHILDENVAISASHSMIPDKR</sequence>
<organism evidence="2 3">
    <name type="scientific">Streptococcus infantis ATCC 700779</name>
    <dbReference type="NCBI Taxonomy" id="889204"/>
    <lineage>
        <taxon>Bacteria</taxon>
        <taxon>Bacillati</taxon>
        <taxon>Bacillota</taxon>
        <taxon>Bacilli</taxon>
        <taxon>Lactobacillales</taxon>
        <taxon>Streptococcaceae</taxon>
        <taxon>Streptococcus</taxon>
    </lineage>
</organism>
<dbReference type="HOGENOM" id="CLU_1325737_0_0_9"/>
<keyword evidence="1" id="KW-0472">Membrane</keyword>
<keyword evidence="1" id="KW-1133">Transmembrane helix</keyword>
<evidence type="ECO:0000313" key="3">
    <source>
        <dbReference type="Proteomes" id="UP000002815"/>
    </source>
</evidence>
<name>E8K0N3_9STRE</name>
<evidence type="ECO:0000256" key="1">
    <source>
        <dbReference type="SAM" id="Phobius"/>
    </source>
</evidence>
<gene>
    <name evidence="2" type="ORF">HMPREF9423_1046</name>
</gene>
<keyword evidence="1" id="KW-0812">Transmembrane</keyword>
<comment type="caution">
    <text evidence="2">The sequence shown here is derived from an EMBL/GenBank/DDBJ whole genome shotgun (WGS) entry which is preliminary data.</text>
</comment>
<keyword evidence="3" id="KW-1185">Reference proteome</keyword>
<feature type="transmembrane region" description="Helical" evidence="1">
    <location>
        <begin position="40"/>
        <end position="63"/>
    </location>
</feature>
<dbReference type="Proteomes" id="UP000002815">
    <property type="component" value="Unassembled WGS sequence"/>
</dbReference>
<evidence type="ECO:0000313" key="2">
    <source>
        <dbReference type="EMBL" id="EFX36562.1"/>
    </source>
</evidence>
<reference evidence="2 3" key="1">
    <citation type="submission" date="2010-12" db="EMBL/GenBank/DDBJ databases">
        <authorList>
            <person name="Muzny D."/>
            <person name="Qin X."/>
            <person name="Deng J."/>
            <person name="Jiang H."/>
            <person name="Liu Y."/>
            <person name="Qu J."/>
            <person name="Song X.-Z."/>
            <person name="Zhang L."/>
            <person name="Thornton R."/>
            <person name="Coyle M."/>
            <person name="Francisco L."/>
            <person name="Jackson L."/>
            <person name="Javaid M."/>
            <person name="Korchina V."/>
            <person name="Kovar C."/>
            <person name="Mata R."/>
            <person name="Mathew T."/>
            <person name="Ngo R."/>
            <person name="Nguyen L."/>
            <person name="Nguyen N."/>
            <person name="Okwuonu G."/>
            <person name="Ongeri F."/>
            <person name="Pham C."/>
            <person name="Simmons D."/>
            <person name="Wilczek-Boney K."/>
            <person name="Hale W."/>
            <person name="Jakkamsetti A."/>
            <person name="Pham P."/>
            <person name="Ruth R."/>
            <person name="San Lucas F."/>
            <person name="Warren J."/>
            <person name="Zhang J."/>
            <person name="Zhao Z."/>
            <person name="Zhou C."/>
            <person name="Zhu D."/>
            <person name="Lee S."/>
            <person name="Bess C."/>
            <person name="Blankenburg K."/>
            <person name="Forbes L."/>
            <person name="Fu Q."/>
            <person name="Gubbala S."/>
            <person name="Hirani K."/>
            <person name="Jayaseelan J.C."/>
            <person name="Lara F."/>
            <person name="Munidasa M."/>
            <person name="Palculict T."/>
            <person name="Patil S."/>
            <person name="Pu L.-L."/>
            <person name="Saada N."/>
            <person name="Tang L."/>
            <person name="Weissenberger G."/>
            <person name="Zhu Y."/>
            <person name="Hemphill L."/>
            <person name="Shang Y."/>
            <person name="Youmans B."/>
            <person name="Ayvaz T."/>
            <person name="Ross M."/>
            <person name="Santibanez J."/>
            <person name="Aqrawi P."/>
            <person name="Gross S."/>
            <person name="Joshi V."/>
            <person name="Fowler G."/>
            <person name="Nazareth L."/>
            <person name="Reid J."/>
            <person name="Worley K."/>
            <person name="Petrosino J."/>
            <person name="Highlander S."/>
            <person name="Gibbs R."/>
        </authorList>
    </citation>
    <scope>NUCLEOTIDE SEQUENCE [LARGE SCALE GENOMIC DNA]</scope>
    <source>
        <strain evidence="2 3">ATCC 700779</strain>
    </source>
</reference>
<proteinExistence type="predicted"/>
<dbReference type="AlphaFoldDB" id="E8K0N3"/>
<protein>
    <submittedName>
        <fullName evidence="2">Uncharacterized protein</fullName>
    </submittedName>
</protein>
<accession>E8K0N3</accession>
<dbReference type="RefSeq" id="WP_006148705.1">
    <property type="nucleotide sequence ID" value="NZ_AJTA01000026.1"/>
</dbReference>
<dbReference type="GeneID" id="29747940"/>
<dbReference type="EMBL" id="AEVD01000008">
    <property type="protein sequence ID" value="EFX36562.1"/>
    <property type="molecule type" value="Genomic_DNA"/>
</dbReference>
<feature type="transmembrane region" description="Helical" evidence="1">
    <location>
        <begin position="9"/>
        <end position="28"/>
    </location>
</feature>